<feature type="domain" description="BFD-like [2Fe-2S]-binding" evidence="2">
    <location>
        <begin position="370"/>
        <end position="421"/>
    </location>
</feature>
<dbReference type="InterPro" id="IPR051691">
    <property type="entry name" value="Metab_Enz_Cyan_OpOx_G3PDH"/>
</dbReference>
<proteinExistence type="predicted"/>
<keyword evidence="5" id="KW-1185">Reference proteome</keyword>
<dbReference type="InterPro" id="IPR007419">
    <property type="entry name" value="BFD-like_2Fe2S-bd_dom"/>
</dbReference>
<feature type="domain" description="FAD/NAD(P)-binding" evidence="3">
    <location>
        <begin position="7"/>
        <end position="309"/>
    </location>
</feature>
<reference evidence="4 5" key="1">
    <citation type="submission" date="2020-08" db="EMBL/GenBank/DDBJ databases">
        <title>Genomic Encyclopedia of Type Strains, Phase IV (KMG-IV): sequencing the most valuable type-strain genomes for metagenomic binning, comparative biology and taxonomic classification.</title>
        <authorList>
            <person name="Goeker M."/>
        </authorList>
    </citation>
    <scope>NUCLEOTIDE SEQUENCE [LARGE SCALE GENOMIC DNA]</scope>
    <source>
        <strain evidence="4 5">DSM 102255</strain>
    </source>
</reference>
<evidence type="ECO:0000259" key="2">
    <source>
        <dbReference type="Pfam" id="PF04324"/>
    </source>
</evidence>
<dbReference type="Pfam" id="PF07992">
    <property type="entry name" value="Pyr_redox_2"/>
    <property type="match status" value="1"/>
</dbReference>
<dbReference type="InterPro" id="IPR036188">
    <property type="entry name" value="FAD/NAD-bd_sf"/>
</dbReference>
<keyword evidence="1" id="KW-0560">Oxidoreductase</keyword>
<gene>
    <name evidence="4" type="ORF">FHS92_001113</name>
</gene>
<dbReference type="Gene3D" id="1.10.10.1100">
    <property type="entry name" value="BFD-like [2Fe-2S]-binding domain"/>
    <property type="match status" value="1"/>
</dbReference>
<dbReference type="Proteomes" id="UP000552700">
    <property type="component" value="Unassembled WGS sequence"/>
</dbReference>
<protein>
    <submittedName>
        <fullName evidence="4">Thioredoxin reductase/bacterioferritin-associated ferredoxin</fullName>
    </submittedName>
</protein>
<dbReference type="PRINTS" id="PR00368">
    <property type="entry name" value="FADPNR"/>
</dbReference>
<dbReference type="AlphaFoldDB" id="A0A841J1J6"/>
<dbReference type="PRINTS" id="PR00469">
    <property type="entry name" value="PNDRDTASEII"/>
</dbReference>
<dbReference type="EMBL" id="JACIJP010000001">
    <property type="protein sequence ID" value="MBB6123406.1"/>
    <property type="molecule type" value="Genomic_DNA"/>
</dbReference>
<sequence length="465" mass="48219">MTEQPHFDVIVIGGGPAGVAAAVQADAKRLSVLLIDEQERAGGQVYRWNGVGIDAGPGAEMRARLAASGVRTAFSHRCWHVQPDRTVRCTGPDGNMTFTADALILATGASERVTPVPGWTTPGVVGLAAATILLKSEGVLPGRNVVVAGCGPLLLFVAAKIIAGGGQVAAIVDRNGPSDWLSCLPAAMTNPKLGMEGAGWALSLLKRGTPIHFNSRIVAVNGDDEVQAVSVAAVGENASSSAHSIACDALCYGDGLMPATEMTRLLHADHDFDAALGGWHVRADAHRRTSLDRIYACGDGAGVMGAAAAPVQGRIAALAAAWDLGKMDEARFEAETQRLSRYGQRVSRFGAAMTGLTVAGVRVPLTGSEMICRCESVSHDELERAVAAGAVTVNAVKAATRCGMGPCGGRYCVPSVAKIIAAHEQVDVSRIAPGTARPPLRPVPVGTLMGDFAYEDIPFREPAPL</sequence>
<evidence type="ECO:0000313" key="4">
    <source>
        <dbReference type="EMBL" id="MBB6123406.1"/>
    </source>
</evidence>
<dbReference type="InterPro" id="IPR041854">
    <property type="entry name" value="BFD-like_2Fe2S-bd_dom_sf"/>
</dbReference>
<organism evidence="4 5">
    <name type="scientific">Sphingobium subterraneum</name>
    <dbReference type="NCBI Taxonomy" id="627688"/>
    <lineage>
        <taxon>Bacteria</taxon>
        <taxon>Pseudomonadati</taxon>
        <taxon>Pseudomonadota</taxon>
        <taxon>Alphaproteobacteria</taxon>
        <taxon>Sphingomonadales</taxon>
        <taxon>Sphingomonadaceae</taxon>
        <taxon>Sphingobium</taxon>
    </lineage>
</organism>
<dbReference type="Gene3D" id="3.50.50.60">
    <property type="entry name" value="FAD/NAD(P)-binding domain"/>
    <property type="match status" value="2"/>
</dbReference>
<dbReference type="Pfam" id="PF04324">
    <property type="entry name" value="Fer2_BFD"/>
    <property type="match status" value="1"/>
</dbReference>
<dbReference type="PANTHER" id="PTHR42949">
    <property type="entry name" value="ANAEROBIC GLYCEROL-3-PHOSPHATE DEHYDROGENASE SUBUNIT B"/>
    <property type="match status" value="1"/>
</dbReference>
<name>A0A841J1J6_9SPHN</name>
<dbReference type="PIRSF" id="PIRSF037495">
    <property type="entry name" value="Opine_OX_OoxA/HcnB"/>
    <property type="match status" value="1"/>
</dbReference>
<dbReference type="CDD" id="cd19946">
    <property type="entry name" value="GlpA-like_Fer2_BFD-like"/>
    <property type="match status" value="1"/>
</dbReference>
<evidence type="ECO:0000256" key="1">
    <source>
        <dbReference type="ARBA" id="ARBA00023002"/>
    </source>
</evidence>
<comment type="caution">
    <text evidence="4">The sequence shown here is derived from an EMBL/GenBank/DDBJ whole genome shotgun (WGS) entry which is preliminary data.</text>
</comment>
<dbReference type="InterPro" id="IPR017224">
    <property type="entry name" value="Opine_Oxase_asu/HCN_bsu"/>
</dbReference>
<dbReference type="InterPro" id="IPR023753">
    <property type="entry name" value="FAD/NAD-binding_dom"/>
</dbReference>
<dbReference type="RefSeq" id="WP_184078292.1">
    <property type="nucleotide sequence ID" value="NZ_JACIJP010000001.1"/>
</dbReference>
<dbReference type="SUPFAM" id="SSF51905">
    <property type="entry name" value="FAD/NAD(P)-binding domain"/>
    <property type="match status" value="1"/>
</dbReference>
<dbReference type="GO" id="GO:0016491">
    <property type="term" value="F:oxidoreductase activity"/>
    <property type="evidence" value="ECO:0007669"/>
    <property type="project" value="UniProtKB-KW"/>
</dbReference>
<dbReference type="PANTHER" id="PTHR42949:SF3">
    <property type="entry name" value="ANAEROBIC GLYCEROL-3-PHOSPHATE DEHYDROGENASE SUBUNIT B"/>
    <property type="match status" value="1"/>
</dbReference>
<evidence type="ECO:0000313" key="5">
    <source>
        <dbReference type="Proteomes" id="UP000552700"/>
    </source>
</evidence>
<evidence type="ECO:0000259" key="3">
    <source>
        <dbReference type="Pfam" id="PF07992"/>
    </source>
</evidence>
<accession>A0A841J1J6</accession>